<sequence>MFPTKAGLCFTFNMLPLSQLFTKEYINEAAPYVHDELMNTPYKYLLSDRIWELHSGYKEAYLDENGLPWRSPGMSYDNAATFVLDFLSDDVTEKCIQGGHGFWVRETLFYSIQVQFHTSFKYIK</sequence>
<reference evidence="1 2" key="1">
    <citation type="journal article" date="2017" name="Gigascience">
        <title>Genome sequence of the small brown planthopper, Laodelphax striatellus.</title>
        <authorList>
            <person name="Zhu J."/>
            <person name="Jiang F."/>
            <person name="Wang X."/>
            <person name="Yang P."/>
            <person name="Bao Y."/>
            <person name="Zhao W."/>
            <person name="Wang W."/>
            <person name="Lu H."/>
            <person name="Wang Q."/>
            <person name="Cui N."/>
            <person name="Li J."/>
            <person name="Chen X."/>
            <person name="Luo L."/>
            <person name="Yu J."/>
            <person name="Kang L."/>
            <person name="Cui F."/>
        </authorList>
    </citation>
    <scope>NUCLEOTIDE SEQUENCE [LARGE SCALE GENOMIC DNA]</scope>
    <source>
        <strain evidence="1">Lst14</strain>
    </source>
</reference>
<evidence type="ECO:0000313" key="1">
    <source>
        <dbReference type="EMBL" id="RZF37759.1"/>
    </source>
</evidence>
<dbReference type="OrthoDB" id="6021021at2759"/>
<comment type="caution">
    <text evidence="1">The sequence shown here is derived from an EMBL/GenBank/DDBJ whole genome shotgun (WGS) entry which is preliminary data.</text>
</comment>
<dbReference type="InParanoid" id="A0A482WVV2"/>
<proteinExistence type="predicted"/>
<name>A0A482WVV2_LAOST</name>
<gene>
    <name evidence="1" type="ORF">LSTR_LSTR015867</name>
</gene>
<evidence type="ECO:0000313" key="2">
    <source>
        <dbReference type="Proteomes" id="UP000291343"/>
    </source>
</evidence>
<accession>A0A482WVV2</accession>
<dbReference type="AlphaFoldDB" id="A0A482WVV2"/>
<protein>
    <submittedName>
        <fullName evidence="1">Uncharacterized protein</fullName>
    </submittedName>
</protein>
<organism evidence="1 2">
    <name type="scientific">Laodelphax striatellus</name>
    <name type="common">Small brown planthopper</name>
    <name type="synonym">Delphax striatella</name>
    <dbReference type="NCBI Taxonomy" id="195883"/>
    <lineage>
        <taxon>Eukaryota</taxon>
        <taxon>Metazoa</taxon>
        <taxon>Ecdysozoa</taxon>
        <taxon>Arthropoda</taxon>
        <taxon>Hexapoda</taxon>
        <taxon>Insecta</taxon>
        <taxon>Pterygota</taxon>
        <taxon>Neoptera</taxon>
        <taxon>Paraneoptera</taxon>
        <taxon>Hemiptera</taxon>
        <taxon>Auchenorrhyncha</taxon>
        <taxon>Fulgoroidea</taxon>
        <taxon>Delphacidae</taxon>
        <taxon>Criomorphinae</taxon>
        <taxon>Laodelphax</taxon>
    </lineage>
</organism>
<keyword evidence="2" id="KW-1185">Reference proteome</keyword>
<dbReference type="EMBL" id="QKKF02023387">
    <property type="protein sequence ID" value="RZF37759.1"/>
    <property type="molecule type" value="Genomic_DNA"/>
</dbReference>
<dbReference type="Proteomes" id="UP000291343">
    <property type="component" value="Unassembled WGS sequence"/>
</dbReference>